<dbReference type="Pfam" id="PF01256">
    <property type="entry name" value="Carb_kinase"/>
    <property type="match status" value="1"/>
</dbReference>
<feature type="binding site" evidence="6">
    <location>
        <position position="43"/>
    </location>
    <ligand>
        <name>(6S)-NADPHX</name>
        <dbReference type="ChEBI" id="CHEBI:64076"/>
    </ligand>
</feature>
<dbReference type="Gene3D" id="3.40.1190.20">
    <property type="match status" value="1"/>
</dbReference>
<keyword evidence="2 6" id="KW-0067">ATP-binding</keyword>
<keyword evidence="9" id="KW-1185">Reference proteome</keyword>
<proteinExistence type="inferred from homology"/>
<dbReference type="InterPro" id="IPR029056">
    <property type="entry name" value="Ribokinase-like"/>
</dbReference>
<comment type="similarity">
    <text evidence="6">Belongs to the NnrD/CARKD family.</text>
</comment>
<feature type="binding site" evidence="6">
    <location>
        <position position="106"/>
    </location>
    <ligand>
        <name>(6S)-NADPHX</name>
        <dbReference type="ChEBI" id="CHEBI:64076"/>
    </ligand>
</feature>
<dbReference type="SUPFAM" id="SSF53613">
    <property type="entry name" value="Ribokinase-like"/>
    <property type="match status" value="1"/>
</dbReference>
<dbReference type="InterPro" id="IPR017953">
    <property type="entry name" value="Carbohydrate_kinase_pred_CS"/>
</dbReference>
<comment type="cofactor">
    <cofactor evidence="6">
        <name>Mg(2+)</name>
        <dbReference type="ChEBI" id="CHEBI:18420"/>
    </cofactor>
</comment>
<reference evidence="8 9" key="1">
    <citation type="submission" date="2023-04" db="EMBL/GenBank/DDBJ databases">
        <title>Two novel species of Flavobacterium.</title>
        <authorList>
            <person name="Liu Q."/>
            <person name="Xin Y.-H."/>
        </authorList>
    </citation>
    <scope>NUCLEOTIDE SEQUENCE [LARGE SCALE GENOMIC DNA]</scope>
    <source>
        <strain evidence="8 9">LB2P87</strain>
    </source>
</reference>
<dbReference type="GO" id="GO:0052855">
    <property type="term" value="F:ADP-dependent NAD(P)H-hydrate dehydratase activity"/>
    <property type="evidence" value="ECO:0007669"/>
    <property type="project" value="UniProtKB-UniRule"/>
</dbReference>
<dbReference type="GO" id="GO:0046496">
    <property type="term" value="P:nicotinamide nucleotide metabolic process"/>
    <property type="evidence" value="ECO:0007669"/>
    <property type="project" value="UniProtKB-UniRule"/>
</dbReference>
<evidence type="ECO:0000256" key="6">
    <source>
        <dbReference type="HAMAP-Rule" id="MF_01965"/>
    </source>
</evidence>
<organism evidence="8 9">
    <name type="scientific">Flavobacterium yafengii</name>
    <dbReference type="NCBI Taxonomy" id="3041253"/>
    <lineage>
        <taxon>Bacteria</taxon>
        <taxon>Pseudomonadati</taxon>
        <taxon>Bacteroidota</taxon>
        <taxon>Flavobacteriia</taxon>
        <taxon>Flavobacteriales</taxon>
        <taxon>Flavobacteriaceae</taxon>
        <taxon>Flavobacterium</taxon>
    </lineage>
</organism>
<keyword evidence="5 6" id="KW-0456">Lyase</keyword>
<dbReference type="PROSITE" id="PS51383">
    <property type="entry name" value="YJEF_C_3"/>
    <property type="match status" value="1"/>
</dbReference>
<evidence type="ECO:0000259" key="7">
    <source>
        <dbReference type="PROSITE" id="PS51383"/>
    </source>
</evidence>
<dbReference type="PANTHER" id="PTHR12592">
    <property type="entry name" value="ATP-DEPENDENT (S)-NAD(P)H-HYDRATE DEHYDRATASE FAMILY MEMBER"/>
    <property type="match status" value="1"/>
</dbReference>
<feature type="domain" description="YjeF C-terminal" evidence="7">
    <location>
        <begin position="8"/>
        <end position="280"/>
    </location>
</feature>
<sequence>MTNSIYIDQKEILKRYKQPDKHTHKGIQGHALIIGGSYGKIGAVSLSAKACLKTGCGLVTVFIPKCGYTILQTAIPEVMVLTDNQEKLISNITFDITPQAIGIGPGLGQEIETQKALHQFLKTNKTPLVIDADALNILSKNKEWVSLVPPKTILTPHPKELERLIGKWHSEEEKINNTISFSKQHQVIIVMKGAPTQIIDGETVYENTTGNAALATAGSGDVLTGMITSLVAQSYEPINAAILGVYLHGLTADIAFPEMGYQSFIASDVIATIGKAFLSITE</sequence>
<feature type="binding site" evidence="6">
    <location>
        <position position="157"/>
    </location>
    <ligand>
        <name>(6S)-NADPHX</name>
        <dbReference type="ChEBI" id="CHEBI:64076"/>
    </ligand>
</feature>
<dbReference type="GO" id="GO:0052856">
    <property type="term" value="F:NAD(P)HX epimerase activity"/>
    <property type="evidence" value="ECO:0007669"/>
    <property type="project" value="TreeGrafter"/>
</dbReference>
<evidence type="ECO:0000256" key="3">
    <source>
        <dbReference type="ARBA" id="ARBA00022857"/>
    </source>
</evidence>
<evidence type="ECO:0000313" key="8">
    <source>
        <dbReference type="EMBL" id="MDI5949828.1"/>
    </source>
</evidence>
<evidence type="ECO:0000256" key="1">
    <source>
        <dbReference type="ARBA" id="ARBA00022741"/>
    </source>
</evidence>
<dbReference type="NCBIfam" id="TIGR00196">
    <property type="entry name" value="yjeF_cterm"/>
    <property type="match status" value="1"/>
</dbReference>
<feature type="binding site" evidence="6">
    <location>
        <position position="221"/>
    </location>
    <ligand>
        <name>(6S)-NADPHX</name>
        <dbReference type="ChEBI" id="CHEBI:64076"/>
    </ligand>
</feature>
<keyword evidence="3 6" id="KW-0521">NADP</keyword>
<dbReference type="EMBL" id="JASCRY010000002">
    <property type="protein sequence ID" value="MDI5949828.1"/>
    <property type="molecule type" value="Genomic_DNA"/>
</dbReference>
<keyword evidence="1 6" id="KW-0547">Nucleotide-binding</keyword>
<dbReference type="GO" id="GO:0005524">
    <property type="term" value="F:ATP binding"/>
    <property type="evidence" value="ECO:0007669"/>
    <property type="project" value="UniProtKB-KW"/>
</dbReference>
<dbReference type="PROSITE" id="PS01050">
    <property type="entry name" value="YJEF_C_2"/>
    <property type="match status" value="1"/>
</dbReference>
<dbReference type="EC" id="4.2.1.136" evidence="6"/>
<dbReference type="GO" id="GO:0110051">
    <property type="term" value="P:metabolite repair"/>
    <property type="evidence" value="ECO:0007669"/>
    <property type="project" value="TreeGrafter"/>
</dbReference>
<dbReference type="CDD" id="cd01171">
    <property type="entry name" value="YXKO-related"/>
    <property type="match status" value="1"/>
</dbReference>
<feature type="binding site" evidence="6">
    <location>
        <position position="220"/>
    </location>
    <ligand>
        <name>AMP</name>
        <dbReference type="ChEBI" id="CHEBI:456215"/>
    </ligand>
</feature>
<feature type="binding site" evidence="6">
    <location>
        <begin position="192"/>
        <end position="196"/>
    </location>
    <ligand>
        <name>AMP</name>
        <dbReference type="ChEBI" id="CHEBI:456215"/>
    </ligand>
</feature>
<gene>
    <name evidence="6" type="primary">nnrD</name>
    <name evidence="8" type="ORF">QLS97_09225</name>
</gene>
<evidence type="ECO:0000256" key="5">
    <source>
        <dbReference type="ARBA" id="ARBA00023239"/>
    </source>
</evidence>
<comment type="function">
    <text evidence="6">Catalyzes the dehydration of the S-form of NAD(P)HX at the expense of ADP, which is converted to AMP. Together with NAD(P)HX epimerase, which catalyzes the epimerization of the S- and R-forms, the enzyme allows the repair of both epimers of NAD(P)HX, a damaged form of NAD(P)H that is a result of enzymatic or heat-dependent hydration.</text>
</comment>
<comment type="catalytic activity">
    <reaction evidence="6">
        <text>(6S)-NADPHX + ADP = AMP + phosphate + NADPH + H(+)</text>
        <dbReference type="Rhea" id="RHEA:32235"/>
        <dbReference type="ChEBI" id="CHEBI:15378"/>
        <dbReference type="ChEBI" id="CHEBI:43474"/>
        <dbReference type="ChEBI" id="CHEBI:57783"/>
        <dbReference type="ChEBI" id="CHEBI:64076"/>
        <dbReference type="ChEBI" id="CHEBI:456215"/>
        <dbReference type="ChEBI" id="CHEBI:456216"/>
        <dbReference type="EC" id="4.2.1.136"/>
    </reaction>
</comment>
<dbReference type="Proteomes" id="UP001228643">
    <property type="component" value="Unassembled WGS sequence"/>
</dbReference>
<dbReference type="HAMAP" id="MF_01965">
    <property type="entry name" value="NADHX_dehydratase"/>
    <property type="match status" value="1"/>
</dbReference>
<name>A0AAW6TQM1_9FLAO</name>
<evidence type="ECO:0000256" key="2">
    <source>
        <dbReference type="ARBA" id="ARBA00022840"/>
    </source>
</evidence>
<dbReference type="PANTHER" id="PTHR12592:SF0">
    <property type="entry name" value="ATP-DEPENDENT (S)-NAD(P)H-HYDRATE DEHYDRATASE"/>
    <property type="match status" value="1"/>
</dbReference>
<dbReference type="RefSeq" id="WP_282716140.1">
    <property type="nucleotide sequence ID" value="NZ_JASCRY010000002.1"/>
</dbReference>
<comment type="catalytic activity">
    <reaction evidence="6">
        <text>(6S)-NADHX + ADP = AMP + phosphate + NADH + H(+)</text>
        <dbReference type="Rhea" id="RHEA:32223"/>
        <dbReference type="ChEBI" id="CHEBI:15378"/>
        <dbReference type="ChEBI" id="CHEBI:43474"/>
        <dbReference type="ChEBI" id="CHEBI:57945"/>
        <dbReference type="ChEBI" id="CHEBI:64074"/>
        <dbReference type="ChEBI" id="CHEBI:456215"/>
        <dbReference type="ChEBI" id="CHEBI:456216"/>
        <dbReference type="EC" id="4.2.1.136"/>
    </reaction>
</comment>
<dbReference type="AlphaFoldDB" id="A0AAW6TQM1"/>
<protein>
    <recommendedName>
        <fullName evidence="6">ADP-dependent (S)-NAD(P)H-hydrate dehydratase</fullName>
        <ecNumber evidence="6">4.2.1.136</ecNumber>
    </recommendedName>
    <alternativeName>
        <fullName evidence="6">ADP-dependent NAD(P)HX dehydratase</fullName>
    </alternativeName>
</protein>
<keyword evidence="4 6" id="KW-0520">NAD</keyword>
<dbReference type="InterPro" id="IPR000631">
    <property type="entry name" value="CARKD"/>
</dbReference>
<accession>A0AAW6TQM1</accession>
<evidence type="ECO:0000256" key="4">
    <source>
        <dbReference type="ARBA" id="ARBA00023027"/>
    </source>
</evidence>
<comment type="caution">
    <text evidence="8">The sequence shown here is derived from an EMBL/GenBank/DDBJ whole genome shotgun (WGS) entry which is preliminary data.</text>
</comment>
<evidence type="ECO:0000313" key="9">
    <source>
        <dbReference type="Proteomes" id="UP001228643"/>
    </source>
</evidence>
<comment type="subunit">
    <text evidence="6">Homotetramer.</text>
</comment>